<comment type="caution">
    <text evidence="1">The sequence shown here is derived from an EMBL/GenBank/DDBJ whole genome shotgun (WGS) entry which is preliminary data.</text>
</comment>
<gene>
    <name evidence="1" type="ORF">IBL28_15840</name>
</gene>
<protein>
    <submittedName>
        <fullName evidence="1">Uncharacterized protein</fullName>
    </submittedName>
</protein>
<proteinExistence type="predicted"/>
<dbReference type="EMBL" id="JACVDC010000059">
    <property type="protein sequence ID" value="MBC9797447.1"/>
    <property type="molecule type" value="Genomic_DNA"/>
</dbReference>
<organism evidence="1 2">
    <name type="scientific">Sinomicrobium weinanense</name>
    <dbReference type="NCBI Taxonomy" id="2842200"/>
    <lineage>
        <taxon>Bacteria</taxon>
        <taxon>Pseudomonadati</taxon>
        <taxon>Bacteroidota</taxon>
        <taxon>Flavobacteriia</taxon>
        <taxon>Flavobacteriales</taxon>
        <taxon>Flavobacteriaceae</taxon>
        <taxon>Sinomicrobium</taxon>
    </lineage>
</organism>
<keyword evidence="2" id="KW-1185">Reference proteome</keyword>
<sequence>MNMRKIIIAGSILFSLFIIACSGKPKAEKQGRSVEKTSAGVEKISRDTLALSLGKGFVSGEVQKEERANKYFVFKTDGPGKLSAKLISQDTMANIRFTQIFFPDGSADGPFGRTLNYELEQAGTYTLSVGENMMAGEPWTGSFTITVELEK</sequence>
<evidence type="ECO:0000313" key="1">
    <source>
        <dbReference type="EMBL" id="MBC9797447.1"/>
    </source>
</evidence>
<reference evidence="1 2" key="1">
    <citation type="submission" date="2020-09" db="EMBL/GenBank/DDBJ databases">
        <title>Sinomicrobium weinanense sp. nov., a halophilic bacteria isolated from saline-alkali soil.</title>
        <authorList>
            <person name="Wu P."/>
            <person name="Ren H."/>
            <person name="Mei Y."/>
            <person name="Liang Y."/>
            <person name="Chen Z."/>
        </authorList>
    </citation>
    <scope>NUCLEOTIDE SEQUENCE [LARGE SCALE GENOMIC DNA]</scope>
    <source>
        <strain evidence="1 2">FJxs</strain>
    </source>
</reference>
<dbReference type="AlphaFoldDB" id="A0A926JTW8"/>
<name>A0A926JTW8_9FLAO</name>
<dbReference type="PROSITE" id="PS51257">
    <property type="entry name" value="PROKAR_LIPOPROTEIN"/>
    <property type="match status" value="1"/>
</dbReference>
<accession>A0A926JTW8</accession>
<evidence type="ECO:0000313" key="2">
    <source>
        <dbReference type="Proteomes" id="UP000653730"/>
    </source>
</evidence>
<dbReference type="RefSeq" id="WP_187966581.1">
    <property type="nucleotide sequence ID" value="NZ_JACVDC010000059.1"/>
</dbReference>
<dbReference type="Proteomes" id="UP000653730">
    <property type="component" value="Unassembled WGS sequence"/>
</dbReference>